<evidence type="ECO:0000256" key="8">
    <source>
        <dbReference type="PROSITE-ProRule" id="PRU00221"/>
    </source>
</evidence>
<dbReference type="GO" id="GO:0032040">
    <property type="term" value="C:small-subunit processome"/>
    <property type="evidence" value="ECO:0007669"/>
    <property type="project" value="TreeGrafter"/>
</dbReference>
<reference evidence="11" key="2">
    <citation type="journal article" date="2020" name="Nat. Commun.">
        <title>Large-scale genome sequencing of mycorrhizal fungi provides insights into the early evolution of symbiotic traits.</title>
        <authorList>
            <person name="Miyauchi S."/>
            <person name="Kiss E."/>
            <person name="Kuo A."/>
            <person name="Drula E."/>
            <person name="Kohler A."/>
            <person name="Sanchez-Garcia M."/>
            <person name="Morin E."/>
            <person name="Andreopoulos B."/>
            <person name="Barry K.W."/>
            <person name="Bonito G."/>
            <person name="Buee M."/>
            <person name="Carver A."/>
            <person name="Chen C."/>
            <person name="Cichocki N."/>
            <person name="Clum A."/>
            <person name="Culley D."/>
            <person name="Crous P.W."/>
            <person name="Fauchery L."/>
            <person name="Girlanda M."/>
            <person name="Hayes R.D."/>
            <person name="Keri Z."/>
            <person name="LaButti K."/>
            <person name="Lipzen A."/>
            <person name="Lombard V."/>
            <person name="Magnuson J."/>
            <person name="Maillard F."/>
            <person name="Murat C."/>
            <person name="Nolan M."/>
            <person name="Ohm R.A."/>
            <person name="Pangilinan J."/>
            <person name="Pereira M.F."/>
            <person name="Perotto S."/>
            <person name="Peter M."/>
            <person name="Pfister S."/>
            <person name="Riley R."/>
            <person name="Sitrit Y."/>
            <person name="Stielow J.B."/>
            <person name="Szollosi G."/>
            <person name="Zifcakova L."/>
            <person name="Stursova M."/>
            <person name="Spatafora J.W."/>
            <person name="Tedersoo L."/>
            <person name="Vaario L.M."/>
            <person name="Yamada A."/>
            <person name="Yan M."/>
            <person name="Wang P."/>
            <person name="Xu J."/>
            <person name="Bruns T."/>
            <person name="Baldrian P."/>
            <person name="Vilgalys R."/>
            <person name="Dunand C."/>
            <person name="Henrissat B."/>
            <person name="Grigoriev I.V."/>
            <person name="Hibbett D."/>
            <person name="Nagy L.G."/>
            <person name="Martin F.M."/>
        </authorList>
    </citation>
    <scope>NUCLEOTIDE SEQUENCE</scope>
    <source>
        <strain evidence="11">Prilba</strain>
    </source>
</reference>
<dbReference type="InterPro" id="IPR001680">
    <property type="entry name" value="WD40_rpt"/>
</dbReference>
<evidence type="ECO:0000256" key="1">
    <source>
        <dbReference type="ARBA" id="ARBA00004099"/>
    </source>
</evidence>
<evidence type="ECO:0000259" key="10">
    <source>
        <dbReference type="SMART" id="SM01033"/>
    </source>
</evidence>
<sequence length="573" mass="63435">MKSGSSMDSLISKANTAIPKSLRPTGPVPETARKYNHIANKKLRTTLQRQSANTERGKALLRDAELLLPNKAGKMEAEVDMDRTWRISQDEIVNSISVEAARGRKEFTLDGGPYRARYTRNGRHMAVVGQKGHVATFDWQTGNILSELRLREICRDITFLLDHSQYAVAQKKYVFIYDRDGVELHRLKSHIEPTCLEFLPFHWLLATVGNPGYLKYQDISTGQLVAEHRTKLGACVTMTQNQHNAVIHLGHQNGTVTLWTPNLPHPAVRLLAHLGPVSSVSVDQSSGGRYMATAGVDGTVKLWDCRSWKDALRSWNSRGGDATLAWSQRGCLAVASGGAVNVYSPPSIHSPNPGPSPPPLYLTHPQAAKPHASLAFCPFQDILAIGHASGISCILVPGAGEPNIDSSEADPFESSKARREREVKLLLDKIQPDMIALDPEFLGGFAPQSQPAEGDRGAMSFARQPRLHRLHIQEKADKTEDMSEDEAVVDGPADSSNPSKRDRIGQGKRKMRSKDNSLKRYLRKQRKNVIDPRAAAMREALAIRRAQARSGSNDRSKSEAERPSALDRFHYRL</sequence>
<evidence type="ECO:0000256" key="6">
    <source>
        <dbReference type="ARBA" id="ARBA00023242"/>
    </source>
</evidence>
<comment type="caution">
    <text evidence="11">The sequence shown here is derived from an EMBL/GenBank/DDBJ whole genome shotgun (WGS) entry which is preliminary data.</text>
</comment>
<dbReference type="OrthoDB" id="10251154at2759"/>
<keyword evidence="3" id="KW-0698">rRNA processing</keyword>
<dbReference type="InterPro" id="IPR040315">
    <property type="entry name" value="WDR46/Utp7"/>
</dbReference>
<dbReference type="Pfam" id="PF08149">
    <property type="entry name" value="BING4CT"/>
    <property type="match status" value="1"/>
</dbReference>
<feature type="repeat" description="WD" evidence="8">
    <location>
        <begin position="270"/>
        <end position="304"/>
    </location>
</feature>
<keyword evidence="5" id="KW-0677">Repeat</keyword>
<feature type="region of interest" description="Disordered" evidence="9">
    <location>
        <begin position="446"/>
        <end position="573"/>
    </location>
</feature>
<evidence type="ECO:0000313" key="12">
    <source>
        <dbReference type="Proteomes" id="UP000759537"/>
    </source>
</evidence>
<evidence type="ECO:0000256" key="2">
    <source>
        <dbReference type="ARBA" id="ARBA00004604"/>
    </source>
</evidence>
<keyword evidence="12" id="KW-1185">Reference proteome</keyword>
<keyword evidence="6" id="KW-0539">Nucleus</keyword>
<evidence type="ECO:0000313" key="11">
    <source>
        <dbReference type="EMBL" id="KAF8483367.1"/>
    </source>
</evidence>
<feature type="compositionally biased region" description="Basic and acidic residues" evidence="9">
    <location>
        <begin position="552"/>
        <end position="573"/>
    </location>
</feature>
<dbReference type="SUPFAM" id="SSF50978">
    <property type="entry name" value="WD40 repeat-like"/>
    <property type="match status" value="1"/>
</dbReference>
<keyword evidence="4 8" id="KW-0853">WD repeat</keyword>
<evidence type="ECO:0000256" key="3">
    <source>
        <dbReference type="ARBA" id="ARBA00022552"/>
    </source>
</evidence>
<dbReference type="SMART" id="SM00320">
    <property type="entry name" value="WD40"/>
    <property type="match status" value="3"/>
</dbReference>
<dbReference type="FunFam" id="2.130.10.10:FF:000378">
    <property type="entry name" value="U3 small nucleolar RNA-associated protein 7"/>
    <property type="match status" value="1"/>
</dbReference>
<dbReference type="PROSITE" id="PS50294">
    <property type="entry name" value="WD_REPEATS_REGION"/>
    <property type="match status" value="1"/>
</dbReference>
<feature type="compositionally biased region" description="Polar residues" evidence="9">
    <location>
        <begin position="1"/>
        <end position="15"/>
    </location>
</feature>
<gene>
    <name evidence="11" type="ORF">DFH94DRAFT_306410</name>
</gene>
<comment type="subcellular location">
    <subcellularLocation>
        <location evidence="2">Nucleus</location>
        <location evidence="2">Nucleolus</location>
    </subcellularLocation>
</comment>
<evidence type="ECO:0000256" key="9">
    <source>
        <dbReference type="SAM" id="MobiDB-lite"/>
    </source>
</evidence>
<comment type="function">
    <text evidence="1">Involved in nucleolar processing of pre-18S ribosomal RNA.</text>
</comment>
<feature type="domain" description="BING4 C-terminal" evidence="10">
    <location>
        <begin position="360"/>
        <end position="439"/>
    </location>
</feature>
<dbReference type="GO" id="GO:0030686">
    <property type="term" value="C:90S preribosome"/>
    <property type="evidence" value="ECO:0007669"/>
    <property type="project" value="TreeGrafter"/>
</dbReference>
<organism evidence="11 12">
    <name type="scientific">Russula ochroleuca</name>
    <dbReference type="NCBI Taxonomy" id="152965"/>
    <lineage>
        <taxon>Eukaryota</taxon>
        <taxon>Fungi</taxon>
        <taxon>Dikarya</taxon>
        <taxon>Basidiomycota</taxon>
        <taxon>Agaricomycotina</taxon>
        <taxon>Agaricomycetes</taxon>
        <taxon>Russulales</taxon>
        <taxon>Russulaceae</taxon>
        <taxon>Russula</taxon>
    </lineage>
</organism>
<proteinExistence type="predicted"/>
<dbReference type="Pfam" id="PF00400">
    <property type="entry name" value="WD40"/>
    <property type="match status" value="1"/>
</dbReference>
<dbReference type="Gene3D" id="2.130.10.10">
    <property type="entry name" value="YVTN repeat-like/Quinoprotein amine dehydrogenase"/>
    <property type="match status" value="1"/>
</dbReference>
<evidence type="ECO:0000256" key="7">
    <source>
        <dbReference type="ARBA" id="ARBA00076453"/>
    </source>
</evidence>
<dbReference type="InterPro" id="IPR036322">
    <property type="entry name" value="WD40_repeat_dom_sf"/>
</dbReference>
<evidence type="ECO:0000256" key="5">
    <source>
        <dbReference type="ARBA" id="ARBA00022737"/>
    </source>
</evidence>
<dbReference type="AlphaFoldDB" id="A0A9P5TBQ8"/>
<feature type="compositionally biased region" description="Basic and acidic residues" evidence="9">
    <location>
        <begin position="471"/>
        <end position="481"/>
    </location>
</feature>
<feature type="region of interest" description="Disordered" evidence="9">
    <location>
        <begin position="1"/>
        <end position="30"/>
    </location>
</feature>
<dbReference type="Proteomes" id="UP000759537">
    <property type="component" value="Unassembled WGS sequence"/>
</dbReference>
<name>A0A9P5TBQ8_9AGAM</name>
<dbReference type="PROSITE" id="PS50082">
    <property type="entry name" value="WD_REPEATS_2"/>
    <property type="match status" value="1"/>
</dbReference>
<dbReference type="SMART" id="SM01033">
    <property type="entry name" value="BING4CT"/>
    <property type="match status" value="1"/>
</dbReference>
<reference evidence="11" key="1">
    <citation type="submission" date="2019-10" db="EMBL/GenBank/DDBJ databases">
        <authorList>
            <consortium name="DOE Joint Genome Institute"/>
            <person name="Kuo A."/>
            <person name="Miyauchi S."/>
            <person name="Kiss E."/>
            <person name="Drula E."/>
            <person name="Kohler A."/>
            <person name="Sanchez-Garcia M."/>
            <person name="Andreopoulos B."/>
            <person name="Barry K.W."/>
            <person name="Bonito G."/>
            <person name="Buee M."/>
            <person name="Carver A."/>
            <person name="Chen C."/>
            <person name="Cichocki N."/>
            <person name="Clum A."/>
            <person name="Culley D."/>
            <person name="Crous P.W."/>
            <person name="Fauchery L."/>
            <person name="Girlanda M."/>
            <person name="Hayes R."/>
            <person name="Keri Z."/>
            <person name="LaButti K."/>
            <person name="Lipzen A."/>
            <person name="Lombard V."/>
            <person name="Magnuson J."/>
            <person name="Maillard F."/>
            <person name="Morin E."/>
            <person name="Murat C."/>
            <person name="Nolan M."/>
            <person name="Ohm R."/>
            <person name="Pangilinan J."/>
            <person name="Pereira M."/>
            <person name="Perotto S."/>
            <person name="Peter M."/>
            <person name="Riley R."/>
            <person name="Sitrit Y."/>
            <person name="Stielow B."/>
            <person name="Szollosi G."/>
            <person name="Zifcakova L."/>
            <person name="Stursova M."/>
            <person name="Spatafora J.W."/>
            <person name="Tedersoo L."/>
            <person name="Vaario L.-M."/>
            <person name="Yamada A."/>
            <person name="Yan M."/>
            <person name="Wang P."/>
            <person name="Xu J."/>
            <person name="Bruns T."/>
            <person name="Baldrian P."/>
            <person name="Vilgalys R."/>
            <person name="Henrissat B."/>
            <person name="Grigoriev I.V."/>
            <person name="Hibbett D."/>
            <person name="Nagy L.G."/>
            <person name="Martin F.M."/>
        </authorList>
    </citation>
    <scope>NUCLEOTIDE SEQUENCE</scope>
    <source>
        <strain evidence="11">Prilba</strain>
    </source>
</reference>
<dbReference type="EMBL" id="WHVB01000004">
    <property type="protein sequence ID" value="KAF8483367.1"/>
    <property type="molecule type" value="Genomic_DNA"/>
</dbReference>
<protein>
    <recommendedName>
        <fullName evidence="7">U three protein 7</fullName>
    </recommendedName>
</protein>
<dbReference type="InterPro" id="IPR015943">
    <property type="entry name" value="WD40/YVTN_repeat-like_dom_sf"/>
</dbReference>
<dbReference type="PANTHER" id="PTHR14085">
    <property type="entry name" value="WD-REPEAT PROTEIN BING4"/>
    <property type="match status" value="1"/>
</dbReference>
<evidence type="ECO:0000256" key="4">
    <source>
        <dbReference type="ARBA" id="ARBA00022574"/>
    </source>
</evidence>
<dbReference type="PANTHER" id="PTHR14085:SF3">
    <property type="entry name" value="WD REPEAT-CONTAINING PROTEIN 46"/>
    <property type="match status" value="1"/>
</dbReference>
<dbReference type="InterPro" id="IPR012952">
    <property type="entry name" value="BING4_C_dom"/>
</dbReference>
<accession>A0A9P5TBQ8</accession>
<dbReference type="GO" id="GO:0000462">
    <property type="term" value="P:maturation of SSU-rRNA from tricistronic rRNA transcript (SSU-rRNA, 5.8S rRNA, LSU-rRNA)"/>
    <property type="evidence" value="ECO:0007669"/>
    <property type="project" value="TreeGrafter"/>
</dbReference>